<dbReference type="Gene3D" id="3.40.50.1820">
    <property type="entry name" value="alpha/beta hydrolase"/>
    <property type="match status" value="1"/>
</dbReference>
<evidence type="ECO:0000313" key="3">
    <source>
        <dbReference type="Proteomes" id="UP000580910"/>
    </source>
</evidence>
<reference evidence="2 3" key="1">
    <citation type="submission" date="2020-07" db="EMBL/GenBank/DDBJ databases">
        <title>Sequencing the genomes of 1000 actinobacteria strains.</title>
        <authorList>
            <person name="Klenk H.-P."/>
        </authorList>
    </citation>
    <scope>NUCLEOTIDE SEQUENCE [LARGE SCALE GENOMIC DNA]</scope>
    <source>
        <strain evidence="2 3">DSM 21349</strain>
    </source>
</reference>
<feature type="compositionally biased region" description="Low complexity" evidence="1">
    <location>
        <begin position="384"/>
        <end position="407"/>
    </location>
</feature>
<dbReference type="PANTHER" id="PTHR36837:SF2">
    <property type="entry name" value="POLY(3-HYDROXYALKANOATE) POLYMERASE SUBUNIT PHAC"/>
    <property type="match status" value="1"/>
</dbReference>
<evidence type="ECO:0000256" key="1">
    <source>
        <dbReference type="SAM" id="MobiDB-lite"/>
    </source>
</evidence>
<dbReference type="GO" id="GO:0016746">
    <property type="term" value="F:acyltransferase activity"/>
    <property type="evidence" value="ECO:0007669"/>
    <property type="project" value="UniProtKB-KW"/>
</dbReference>
<evidence type="ECO:0000313" key="2">
    <source>
        <dbReference type="EMBL" id="MBA8801946.1"/>
    </source>
</evidence>
<accession>A0A7W3IWJ8</accession>
<sequence>MDLIPKADQVVSAASNVAHKMLYGGLADLRPMPRTLIDEGTLRELYHYRPAAKVQEQGDPVLLVTPLAAPALCFDLRRGCSLVEHFVAAGRPTYLVEYGEVSFKDRALGMEHWIDEVIPTAIRETSMHAGGRPVHLIGWSLGGIFSLLTAADQPDLPIASVTAVGSPFDVSLVPLVAPLRPLLNIAPGRGITRTYQALGGAPKPLVKWAFQLSSFQKMVTKPLAVATHLDDTEFLAQIEAVDRFTANMIAYPGRTFGQLYHRFVKGNALVGGSIDFGDRTISVADIKAPVLVFGGATDGIAPIPAVKAVVPLLSSSEEVRFEVVPGGHLGMLTGRSARTSTWRVMDEWISQWSSDAEDEPTPEAAVKKVPAKKAPAKKAAPRKSTASGASAASKNGVPATKATPAKKAAAKKTAKKSSPDAIGSNPSRRYGSGGSRALTR</sequence>
<proteinExistence type="predicted"/>
<dbReference type="InterPro" id="IPR029058">
    <property type="entry name" value="AB_hydrolase_fold"/>
</dbReference>
<name>A0A7W3IWJ8_9ACTN</name>
<dbReference type="AlphaFoldDB" id="A0A7W3IWJ8"/>
<gene>
    <name evidence="2" type="ORF">FB382_000237</name>
</gene>
<dbReference type="RefSeq" id="WP_182536092.1">
    <property type="nucleotide sequence ID" value="NZ_JACGXA010000001.1"/>
</dbReference>
<dbReference type="PANTHER" id="PTHR36837">
    <property type="entry name" value="POLY(3-HYDROXYALKANOATE) POLYMERASE SUBUNIT PHAC"/>
    <property type="match status" value="1"/>
</dbReference>
<dbReference type="EC" id="2.3.1.-" evidence="2"/>
<keyword evidence="2" id="KW-0012">Acyltransferase</keyword>
<comment type="caution">
    <text evidence="2">The sequence shown here is derived from an EMBL/GenBank/DDBJ whole genome shotgun (WGS) entry which is preliminary data.</text>
</comment>
<feature type="region of interest" description="Disordered" evidence="1">
    <location>
        <begin position="353"/>
        <end position="440"/>
    </location>
</feature>
<dbReference type="InterPro" id="IPR051321">
    <property type="entry name" value="PHA/PHB_synthase"/>
</dbReference>
<feature type="compositionally biased region" description="Basic residues" evidence="1">
    <location>
        <begin position="369"/>
        <end position="381"/>
    </location>
</feature>
<dbReference type="Proteomes" id="UP000580910">
    <property type="component" value="Unassembled WGS sequence"/>
</dbReference>
<protein>
    <submittedName>
        <fullName evidence="2">Polyhydroxyalkanoate synthase</fullName>
        <ecNumber evidence="2">2.3.1.-</ecNumber>
    </submittedName>
</protein>
<keyword evidence="2" id="KW-0808">Transferase</keyword>
<organism evidence="2 3">
    <name type="scientific">Nocardioides ginsengisegetis</name>
    <dbReference type="NCBI Taxonomy" id="661491"/>
    <lineage>
        <taxon>Bacteria</taxon>
        <taxon>Bacillati</taxon>
        <taxon>Actinomycetota</taxon>
        <taxon>Actinomycetes</taxon>
        <taxon>Propionibacteriales</taxon>
        <taxon>Nocardioidaceae</taxon>
        <taxon>Nocardioides</taxon>
    </lineage>
</organism>
<keyword evidence="3" id="KW-1185">Reference proteome</keyword>
<dbReference type="EMBL" id="JACGXA010000001">
    <property type="protein sequence ID" value="MBA8801946.1"/>
    <property type="molecule type" value="Genomic_DNA"/>
</dbReference>
<dbReference type="SUPFAM" id="SSF53474">
    <property type="entry name" value="alpha/beta-Hydrolases"/>
    <property type="match status" value="1"/>
</dbReference>